<evidence type="ECO:0000256" key="2">
    <source>
        <dbReference type="ARBA" id="ARBA00022475"/>
    </source>
</evidence>
<keyword evidence="3" id="KW-0328">Glycosyltransferase</keyword>
<evidence type="ECO:0000256" key="3">
    <source>
        <dbReference type="ARBA" id="ARBA00022676"/>
    </source>
</evidence>
<sequence length="504" mass="54643">MPDTSPAPGAPALPWRALLAAGVLYLLAWTLLPPLLISSFPLDVVESLSWGREWQWGYYKHPPLAPWLLHLCYRAFGAAGPFLLSQLCIAATLWLVWLAGCRLMQRERALLGTVLTLGVAFYGHPALEFNHNIAQMPLWAGLGWALLAALQDGRPRYWLALGALAGLGLLTKYSVAILLACLGLYLVLGPARRALARPGPWLALGLALLLLAPHLYWLWQSGWLPMAYASQRAEAPGGSARLGALSFLGTQVLNHLPLALVLLGAWLGARRQLPAAGAWRLHTRWPGYLLTVALAPGLLVTLLGLVTGLRIRDLWGMPMWAFSGLLVAALLPPAWLAPLRPRLLKGLAVWLVLITSLAMAYLAFGAQVRQRPARTDWPQQALVQQANAAWARVSHCPLRTVAGDYWLAGLAAVPSPSQPSVLITGDARYSPWATAGGLHQQGALWLRAEGEPDTPPAPLDQLQPGPGLQLHEGTWQLPWPRRDAAAPLVVHWRAYVPAACAVAP</sequence>
<gene>
    <name evidence="10" type="ORF">C7H73_12100</name>
</gene>
<evidence type="ECO:0000256" key="1">
    <source>
        <dbReference type="ARBA" id="ARBA00004651"/>
    </source>
</evidence>
<evidence type="ECO:0000259" key="9">
    <source>
        <dbReference type="Pfam" id="PF13231"/>
    </source>
</evidence>
<feature type="domain" description="Glycosyltransferase RgtA/B/C/D-like" evidence="9">
    <location>
        <begin position="60"/>
        <end position="217"/>
    </location>
</feature>
<feature type="transmembrane region" description="Helical" evidence="8">
    <location>
        <begin position="200"/>
        <end position="219"/>
    </location>
</feature>
<proteinExistence type="predicted"/>
<dbReference type="GO" id="GO:0005886">
    <property type="term" value="C:plasma membrane"/>
    <property type="evidence" value="ECO:0007669"/>
    <property type="project" value="UniProtKB-SubCell"/>
</dbReference>
<organism evidence="10 11">
    <name type="scientific">Pulveribacter suum</name>
    <dbReference type="NCBI Taxonomy" id="2116657"/>
    <lineage>
        <taxon>Bacteria</taxon>
        <taxon>Pseudomonadati</taxon>
        <taxon>Pseudomonadota</taxon>
        <taxon>Betaproteobacteria</taxon>
        <taxon>Burkholderiales</taxon>
        <taxon>Comamonadaceae</taxon>
        <taxon>Pulveribacter</taxon>
    </lineage>
</organism>
<dbReference type="GO" id="GO:0016763">
    <property type="term" value="F:pentosyltransferase activity"/>
    <property type="evidence" value="ECO:0007669"/>
    <property type="project" value="TreeGrafter"/>
</dbReference>
<keyword evidence="11" id="KW-1185">Reference proteome</keyword>
<dbReference type="InterPro" id="IPR050297">
    <property type="entry name" value="LipidA_mod_glycosyltrf_83"/>
</dbReference>
<evidence type="ECO:0000256" key="4">
    <source>
        <dbReference type="ARBA" id="ARBA00022679"/>
    </source>
</evidence>
<keyword evidence="7 8" id="KW-0472">Membrane</keyword>
<dbReference type="Proteomes" id="UP000241829">
    <property type="component" value="Chromosome"/>
</dbReference>
<accession>A0A2P1NMQ5</accession>
<feature type="transmembrane region" description="Helical" evidence="8">
    <location>
        <begin position="240"/>
        <end position="267"/>
    </location>
</feature>
<keyword evidence="5 8" id="KW-0812">Transmembrane</keyword>
<dbReference type="Pfam" id="PF13231">
    <property type="entry name" value="PMT_2"/>
    <property type="match status" value="1"/>
</dbReference>
<feature type="transmembrane region" description="Helical" evidence="8">
    <location>
        <begin position="287"/>
        <end position="307"/>
    </location>
</feature>
<evidence type="ECO:0000256" key="6">
    <source>
        <dbReference type="ARBA" id="ARBA00022989"/>
    </source>
</evidence>
<name>A0A2P1NMQ5_9BURK</name>
<keyword evidence="4 10" id="KW-0808">Transferase</keyword>
<feature type="transmembrane region" description="Helical" evidence="8">
    <location>
        <begin position="319"/>
        <end position="337"/>
    </location>
</feature>
<dbReference type="RefSeq" id="WP_106846880.1">
    <property type="nucleotide sequence ID" value="NZ_CP027792.1"/>
</dbReference>
<feature type="transmembrane region" description="Helical" evidence="8">
    <location>
        <begin position="109"/>
        <end position="127"/>
    </location>
</feature>
<feature type="transmembrane region" description="Helical" evidence="8">
    <location>
        <begin position="343"/>
        <end position="364"/>
    </location>
</feature>
<evidence type="ECO:0000313" key="11">
    <source>
        <dbReference type="Proteomes" id="UP000241829"/>
    </source>
</evidence>
<reference evidence="11" key="1">
    <citation type="submission" date="2018-03" db="EMBL/GenBank/DDBJ databases">
        <title>Genome sequencing of Melaminivora sp. strain SC2-7.</title>
        <authorList>
            <person name="Kim S.-J."/>
            <person name="Heo J."/>
            <person name="Ahn J.-H."/>
            <person name="Kwon S.-W."/>
        </authorList>
    </citation>
    <scope>NUCLEOTIDE SEQUENCE [LARGE SCALE GENOMIC DNA]</scope>
    <source>
        <strain evidence="11">SC2-7</strain>
    </source>
</reference>
<comment type="subcellular location">
    <subcellularLocation>
        <location evidence="1">Cell membrane</location>
        <topology evidence="1">Multi-pass membrane protein</topology>
    </subcellularLocation>
</comment>
<evidence type="ECO:0000313" key="10">
    <source>
        <dbReference type="EMBL" id="AVP58332.1"/>
    </source>
</evidence>
<dbReference type="InterPro" id="IPR038731">
    <property type="entry name" value="RgtA/B/C-like"/>
</dbReference>
<dbReference type="AlphaFoldDB" id="A0A2P1NMQ5"/>
<dbReference type="PANTHER" id="PTHR33908">
    <property type="entry name" value="MANNOSYLTRANSFERASE YKCB-RELATED"/>
    <property type="match status" value="1"/>
</dbReference>
<evidence type="ECO:0000256" key="7">
    <source>
        <dbReference type="ARBA" id="ARBA00023136"/>
    </source>
</evidence>
<dbReference type="GO" id="GO:0009103">
    <property type="term" value="P:lipopolysaccharide biosynthetic process"/>
    <property type="evidence" value="ECO:0007669"/>
    <property type="project" value="UniProtKB-ARBA"/>
</dbReference>
<feature type="transmembrane region" description="Helical" evidence="8">
    <location>
        <begin position="157"/>
        <end position="188"/>
    </location>
</feature>
<keyword evidence="2" id="KW-1003">Cell membrane</keyword>
<evidence type="ECO:0000256" key="5">
    <source>
        <dbReference type="ARBA" id="ARBA00022692"/>
    </source>
</evidence>
<evidence type="ECO:0000256" key="8">
    <source>
        <dbReference type="SAM" id="Phobius"/>
    </source>
</evidence>
<dbReference type="KEGG" id="melm:C7H73_12100"/>
<dbReference type="PANTHER" id="PTHR33908:SF9">
    <property type="entry name" value="BLL5595 PROTEIN"/>
    <property type="match status" value="1"/>
</dbReference>
<dbReference type="OrthoDB" id="8933800at2"/>
<protein>
    <submittedName>
        <fullName evidence="10">4-amino-4-deoxy-L-arabinose transferase</fullName>
    </submittedName>
</protein>
<keyword evidence="6 8" id="KW-1133">Transmembrane helix</keyword>
<feature type="transmembrane region" description="Helical" evidence="8">
    <location>
        <begin position="75"/>
        <end position="97"/>
    </location>
</feature>
<feature type="transmembrane region" description="Helical" evidence="8">
    <location>
        <begin position="12"/>
        <end position="32"/>
    </location>
</feature>
<dbReference type="EMBL" id="CP027792">
    <property type="protein sequence ID" value="AVP58332.1"/>
    <property type="molecule type" value="Genomic_DNA"/>
</dbReference>